<dbReference type="OMA" id="AFNYVMG"/>
<comment type="caution">
    <text evidence="8">The sequence shown here is derived from an EMBL/GenBank/DDBJ whole genome shotgun (WGS) entry which is preliminary data.</text>
</comment>
<evidence type="ECO:0000256" key="2">
    <source>
        <dbReference type="ARBA" id="ARBA00022475"/>
    </source>
</evidence>
<proteinExistence type="predicted"/>
<keyword evidence="5 6" id="KW-0472">Membrane</keyword>
<reference evidence="8 9" key="1">
    <citation type="journal article" date="2013" name="Curr. Biol.">
        <title>The Genome of the Foraminiferan Reticulomyxa filosa.</title>
        <authorList>
            <person name="Glockner G."/>
            <person name="Hulsmann N."/>
            <person name="Schleicher M."/>
            <person name="Noegel A.A."/>
            <person name="Eichinger L."/>
            <person name="Gallinger C."/>
            <person name="Pawlowski J."/>
            <person name="Sierra R."/>
            <person name="Euteneuer U."/>
            <person name="Pillet L."/>
            <person name="Moustafa A."/>
            <person name="Platzer M."/>
            <person name="Groth M."/>
            <person name="Szafranski K."/>
            <person name="Schliwa M."/>
        </authorList>
    </citation>
    <scope>NUCLEOTIDE SEQUENCE [LARGE SCALE GENOMIC DNA]</scope>
</reference>
<feature type="transmembrane region" description="Helical" evidence="6">
    <location>
        <begin position="167"/>
        <end position="191"/>
    </location>
</feature>
<comment type="subcellular location">
    <subcellularLocation>
        <location evidence="1">Cell membrane</location>
        <topology evidence="1">Multi-pass membrane protein</topology>
    </subcellularLocation>
</comment>
<evidence type="ECO:0000256" key="6">
    <source>
        <dbReference type="SAM" id="Phobius"/>
    </source>
</evidence>
<evidence type="ECO:0000256" key="1">
    <source>
        <dbReference type="ARBA" id="ARBA00004651"/>
    </source>
</evidence>
<keyword evidence="9" id="KW-1185">Reference proteome</keyword>
<sequence length="395" mass="44134">MLPETQDNEQLLSQSTKKEKGRWFENLTWKSYLKLALFLALVVIGIVAAVKNGQVINEAKDFLDWMKHHIFLGTFIFIVIYFCATVLFVPGNIIGLKAPTFIFFFFFMFCFCLNGMNNGTKLCRIGANYWRSIYILPSNESGTNNNEVLKVHFVTRNTDMFQMHLQIIGVVIATVAVFIGASTGATAAFLLGRFLFRESVSVLVQKYEKFEIIDKVVLLIHVGCFDCLKNSNFVISLNTDAMGLTSVKFRDYCIAHIGMLPGTIAYCFLGSTLSSVSDAASTNSSKNTTVLIVLIVGSIIAFVGMLYVAFIAKKQFTQLAKEVEDEKNNNQNQTGSNSSVNINNMLLSILALAYKITTKLLNSHCPKTKNIYFNPPLCFLLTEKTYDNVAFPLVT</sequence>
<keyword evidence="3 6" id="KW-0812">Transmembrane</keyword>
<protein>
    <recommendedName>
        <fullName evidence="7">VTT domain-containing protein</fullName>
    </recommendedName>
</protein>
<keyword evidence="4 6" id="KW-1133">Transmembrane helix</keyword>
<dbReference type="EMBL" id="ASPP01018970">
    <property type="protein sequence ID" value="ETO15598.1"/>
    <property type="molecule type" value="Genomic_DNA"/>
</dbReference>
<evidence type="ECO:0000313" key="9">
    <source>
        <dbReference type="Proteomes" id="UP000023152"/>
    </source>
</evidence>
<dbReference type="Pfam" id="PF09335">
    <property type="entry name" value="VTT_dom"/>
    <property type="match status" value="1"/>
</dbReference>
<feature type="transmembrane region" description="Helical" evidence="6">
    <location>
        <begin position="291"/>
        <end position="312"/>
    </location>
</feature>
<accession>X6MNL9</accession>
<dbReference type="OrthoDB" id="166803at2759"/>
<dbReference type="PANTHER" id="PTHR12677:SF59">
    <property type="entry name" value="GOLGI APPARATUS MEMBRANE PROTEIN TVP38-RELATED"/>
    <property type="match status" value="1"/>
</dbReference>
<feature type="transmembrane region" description="Helical" evidence="6">
    <location>
        <begin position="70"/>
        <end position="89"/>
    </location>
</feature>
<evidence type="ECO:0000256" key="3">
    <source>
        <dbReference type="ARBA" id="ARBA00022692"/>
    </source>
</evidence>
<dbReference type="InterPro" id="IPR015414">
    <property type="entry name" value="TMEM64"/>
</dbReference>
<keyword evidence="2" id="KW-1003">Cell membrane</keyword>
<evidence type="ECO:0000259" key="7">
    <source>
        <dbReference type="Pfam" id="PF09335"/>
    </source>
</evidence>
<dbReference type="AlphaFoldDB" id="X6MNL9"/>
<evidence type="ECO:0000256" key="4">
    <source>
        <dbReference type="ARBA" id="ARBA00022989"/>
    </source>
</evidence>
<feature type="domain" description="VTT" evidence="7">
    <location>
        <begin position="167"/>
        <end position="271"/>
    </location>
</feature>
<gene>
    <name evidence="8" type="ORF">RFI_21765</name>
</gene>
<dbReference type="PANTHER" id="PTHR12677">
    <property type="entry name" value="GOLGI APPARATUS MEMBRANE PROTEIN TVP38-RELATED"/>
    <property type="match status" value="1"/>
</dbReference>
<evidence type="ECO:0000256" key="5">
    <source>
        <dbReference type="ARBA" id="ARBA00023136"/>
    </source>
</evidence>
<organism evidence="8 9">
    <name type="scientific">Reticulomyxa filosa</name>
    <dbReference type="NCBI Taxonomy" id="46433"/>
    <lineage>
        <taxon>Eukaryota</taxon>
        <taxon>Sar</taxon>
        <taxon>Rhizaria</taxon>
        <taxon>Retaria</taxon>
        <taxon>Foraminifera</taxon>
        <taxon>Monothalamids</taxon>
        <taxon>Reticulomyxidae</taxon>
        <taxon>Reticulomyxa</taxon>
    </lineage>
</organism>
<feature type="transmembrane region" description="Helical" evidence="6">
    <location>
        <begin position="96"/>
        <end position="116"/>
    </location>
</feature>
<dbReference type="InterPro" id="IPR032816">
    <property type="entry name" value="VTT_dom"/>
</dbReference>
<dbReference type="Proteomes" id="UP000023152">
    <property type="component" value="Unassembled WGS sequence"/>
</dbReference>
<dbReference type="GO" id="GO:0005886">
    <property type="term" value="C:plasma membrane"/>
    <property type="evidence" value="ECO:0007669"/>
    <property type="project" value="UniProtKB-SubCell"/>
</dbReference>
<feature type="transmembrane region" description="Helical" evidence="6">
    <location>
        <begin position="32"/>
        <end position="50"/>
    </location>
</feature>
<evidence type="ECO:0000313" key="8">
    <source>
        <dbReference type="EMBL" id="ETO15598.1"/>
    </source>
</evidence>
<name>X6MNL9_RETFI</name>
<feature type="transmembrane region" description="Helical" evidence="6">
    <location>
        <begin position="252"/>
        <end position="271"/>
    </location>
</feature>